<reference evidence="1" key="1">
    <citation type="submission" date="2013-04" db="EMBL/GenBank/DDBJ databases">
        <title>The Genome Sequence of Fonticula alba ATCC 38817.</title>
        <authorList>
            <consortium name="The Broad Institute Genomics Platform"/>
            <person name="Russ C."/>
            <person name="Cuomo C."/>
            <person name="Burger G."/>
            <person name="Gray M.W."/>
            <person name="Holland P.W.H."/>
            <person name="King N."/>
            <person name="Lang F.B.F."/>
            <person name="Roger A.J."/>
            <person name="Ruiz-Trillo I."/>
            <person name="Brown M."/>
            <person name="Walker B."/>
            <person name="Young S."/>
            <person name="Zeng Q."/>
            <person name="Gargeya S."/>
            <person name="Fitzgerald M."/>
            <person name="Haas B."/>
            <person name="Abouelleil A."/>
            <person name="Allen A.W."/>
            <person name="Alvarado L."/>
            <person name="Arachchi H.M."/>
            <person name="Berlin A.M."/>
            <person name="Chapman S.B."/>
            <person name="Gainer-Dewar J."/>
            <person name="Goldberg J."/>
            <person name="Griggs A."/>
            <person name="Gujja S."/>
            <person name="Hansen M."/>
            <person name="Howarth C."/>
            <person name="Imamovic A."/>
            <person name="Ireland A."/>
            <person name="Larimer J."/>
            <person name="McCowan C."/>
            <person name="Murphy C."/>
            <person name="Pearson M."/>
            <person name="Poon T.W."/>
            <person name="Priest M."/>
            <person name="Roberts A."/>
            <person name="Saif S."/>
            <person name="Shea T."/>
            <person name="Sisk P."/>
            <person name="Sykes S."/>
            <person name="Wortman J."/>
            <person name="Nusbaum C."/>
            <person name="Birren B."/>
        </authorList>
    </citation>
    <scope>NUCLEOTIDE SEQUENCE [LARGE SCALE GENOMIC DNA]</scope>
    <source>
        <strain evidence="1">ATCC 38817</strain>
    </source>
</reference>
<organism evidence="1">
    <name type="scientific">Fonticula alba</name>
    <name type="common">Slime mold</name>
    <dbReference type="NCBI Taxonomy" id="691883"/>
    <lineage>
        <taxon>Eukaryota</taxon>
        <taxon>Rotosphaerida</taxon>
        <taxon>Fonticulaceae</taxon>
        <taxon>Fonticula</taxon>
    </lineage>
</organism>
<dbReference type="GO" id="GO:0003735">
    <property type="term" value="F:structural constituent of ribosome"/>
    <property type="evidence" value="ECO:0007669"/>
    <property type="project" value="InterPro"/>
</dbReference>
<dbReference type="OrthoDB" id="414075at2759"/>
<dbReference type="GeneID" id="20525510"/>
<dbReference type="InterPro" id="IPR040008">
    <property type="entry name" value="Ribosomal_mL46"/>
</dbReference>
<gene>
    <name evidence="1" type="ORF">H696_00785</name>
</gene>
<dbReference type="AlphaFoldDB" id="A0A058ZFV9"/>
<evidence type="ECO:0000313" key="1">
    <source>
        <dbReference type="EMBL" id="KCV73244.1"/>
    </source>
</evidence>
<dbReference type="PANTHER" id="PTHR13124:SF12">
    <property type="entry name" value="LARGE RIBOSOMAL SUBUNIT PROTEIN ML46"/>
    <property type="match status" value="1"/>
</dbReference>
<dbReference type="GO" id="GO:0005762">
    <property type="term" value="C:mitochondrial large ribosomal subunit"/>
    <property type="evidence" value="ECO:0007669"/>
    <property type="project" value="TreeGrafter"/>
</dbReference>
<dbReference type="PANTHER" id="PTHR13124">
    <property type="entry name" value="39S RIBOSOMAL PROTEIN L46, MITOCHONDRIAL PRECURSOR-RELATED"/>
    <property type="match status" value="1"/>
</dbReference>
<dbReference type="RefSeq" id="XP_009492945.1">
    <property type="nucleotide sequence ID" value="XM_009494670.1"/>
</dbReference>
<proteinExistence type="predicted"/>
<dbReference type="EMBL" id="KB932201">
    <property type="protein sequence ID" value="KCV73244.1"/>
    <property type="molecule type" value="Genomic_DNA"/>
</dbReference>
<evidence type="ECO:0000313" key="2">
    <source>
        <dbReference type="Proteomes" id="UP000030693"/>
    </source>
</evidence>
<keyword evidence="2" id="KW-1185">Reference proteome</keyword>
<dbReference type="STRING" id="691883.A0A058ZFV9"/>
<dbReference type="Proteomes" id="UP000030693">
    <property type="component" value="Unassembled WGS sequence"/>
</dbReference>
<accession>A0A058ZFV9</accession>
<name>A0A058ZFV9_FONAL</name>
<sequence>MASRLPLICGSHLASSVLKPLLAGPRRLGCGSSVFPPSAKVGGPKAQVEHLAWFWQRVIENEKKSELDTSIEQWVPASRITEADETNDTTSVNRSLDKCLYFVVKNRKTGVWTFPAFKYNPDTDTTYDLKGQVSRFMTRSFAGSEASRFWVTSDWPAGTFIHPAQNMKQTLVGA</sequence>
<dbReference type="Gene3D" id="3.90.79.10">
    <property type="entry name" value="Nucleoside Triphosphate Pyrophosphohydrolase"/>
    <property type="match status" value="1"/>
</dbReference>
<protein>
    <submittedName>
        <fullName evidence="1">Uncharacterized protein</fullName>
    </submittedName>
</protein>